<sequence length="43" mass="4944">MTREVTDLEWRKSSYSTDPGGECVELASLWHHILIRDSKNPGE</sequence>
<gene>
    <name evidence="2" type="ORF">HD596_000810</name>
</gene>
<name>A0A7W9FYY5_9ACTN</name>
<dbReference type="Pfam" id="PF04149">
    <property type="entry name" value="DUF397"/>
    <property type="match status" value="1"/>
</dbReference>
<protein>
    <recommendedName>
        <fullName evidence="1">DUF397 domain-containing protein</fullName>
    </recommendedName>
</protein>
<evidence type="ECO:0000259" key="1">
    <source>
        <dbReference type="Pfam" id="PF04149"/>
    </source>
</evidence>
<dbReference type="AlphaFoldDB" id="A0A7W9FYY5"/>
<dbReference type="InterPro" id="IPR007278">
    <property type="entry name" value="DUF397"/>
</dbReference>
<dbReference type="EMBL" id="JACHMB010000001">
    <property type="protein sequence ID" value="MBB5774054.1"/>
    <property type="molecule type" value="Genomic_DNA"/>
</dbReference>
<accession>A0A7W9FYY5</accession>
<comment type="caution">
    <text evidence="2">The sequence shown here is derived from an EMBL/GenBank/DDBJ whole genome shotgun (WGS) entry which is preliminary data.</text>
</comment>
<feature type="domain" description="DUF397" evidence="1">
    <location>
        <begin position="8"/>
        <end position="41"/>
    </location>
</feature>
<dbReference type="Proteomes" id="UP000579153">
    <property type="component" value="Unassembled WGS sequence"/>
</dbReference>
<organism evidence="2 3">
    <name type="scientific">Nonomuraea jabiensis</name>
    <dbReference type="NCBI Taxonomy" id="882448"/>
    <lineage>
        <taxon>Bacteria</taxon>
        <taxon>Bacillati</taxon>
        <taxon>Actinomycetota</taxon>
        <taxon>Actinomycetes</taxon>
        <taxon>Streptosporangiales</taxon>
        <taxon>Streptosporangiaceae</taxon>
        <taxon>Nonomuraea</taxon>
    </lineage>
</organism>
<reference evidence="2 3" key="1">
    <citation type="submission" date="2020-08" db="EMBL/GenBank/DDBJ databases">
        <title>Sequencing the genomes of 1000 actinobacteria strains.</title>
        <authorList>
            <person name="Klenk H.-P."/>
        </authorList>
    </citation>
    <scope>NUCLEOTIDE SEQUENCE [LARGE SCALE GENOMIC DNA]</scope>
    <source>
        <strain evidence="2 3">DSM 45507</strain>
    </source>
</reference>
<evidence type="ECO:0000313" key="3">
    <source>
        <dbReference type="Proteomes" id="UP000579153"/>
    </source>
</evidence>
<proteinExistence type="predicted"/>
<keyword evidence="3" id="KW-1185">Reference proteome</keyword>
<dbReference type="RefSeq" id="WP_185067922.1">
    <property type="nucleotide sequence ID" value="NZ_JACHMB010000001.1"/>
</dbReference>
<evidence type="ECO:0000313" key="2">
    <source>
        <dbReference type="EMBL" id="MBB5774054.1"/>
    </source>
</evidence>